<feature type="transmembrane region" description="Helical" evidence="5">
    <location>
        <begin position="333"/>
        <end position="353"/>
    </location>
</feature>
<dbReference type="PANTHER" id="PTHR22950:SF666">
    <property type="entry name" value="VACUOLAR AMINO ACID TRANSPORTER 4"/>
    <property type="match status" value="1"/>
</dbReference>
<evidence type="ECO:0000259" key="6">
    <source>
        <dbReference type="Pfam" id="PF01490"/>
    </source>
</evidence>
<keyword evidence="3 5" id="KW-1133">Transmembrane helix</keyword>
<organism evidence="7 8">
    <name type="scientific">Paramecium octaurelia</name>
    <dbReference type="NCBI Taxonomy" id="43137"/>
    <lineage>
        <taxon>Eukaryota</taxon>
        <taxon>Sar</taxon>
        <taxon>Alveolata</taxon>
        <taxon>Ciliophora</taxon>
        <taxon>Intramacronucleata</taxon>
        <taxon>Oligohymenophorea</taxon>
        <taxon>Peniculida</taxon>
        <taxon>Parameciidae</taxon>
        <taxon>Paramecium</taxon>
    </lineage>
</organism>
<sequence>MKPFLITDEQPLPRSTNFQTTTKLIKVTLGSGIFAIPFAYSQAGLLWGVVLQLLICATQYKSWCTMVNCLGEDKRQTLIEYLSSVYGDRSWIYILAKVMSILLNFGCGLSYIILFQTTIGEYFDNTLWCKLVMFFLLFMIIFGFSFGKDLQMFTPILKYALVLVYISFAYLSILAVVQYQKWGLVEPDAKKVMMAFGIMIFAYDINGVLTEIRVEMEDTLSFKKCLFMAMFLETILYLFFGITSSLLFKSDTDQSIITNFQEEFKGNYPIEITLSILMISYVSILIINTLMVNMPVYLLVNLSPDQIKKFTLKIIYVLCQMLTAFLYPNFAIVLSIVGCVCCVSLGYIIPYGMTFHYALKPIYQTINTIVVLFGIAGGVFGIITCFY</sequence>
<feature type="transmembrane region" description="Helical" evidence="5">
    <location>
        <begin position="226"/>
        <end position="248"/>
    </location>
</feature>
<keyword evidence="8" id="KW-1185">Reference proteome</keyword>
<comment type="caution">
    <text evidence="7">The sequence shown here is derived from an EMBL/GenBank/DDBJ whole genome shotgun (WGS) entry which is preliminary data.</text>
</comment>
<evidence type="ECO:0000313" key="7">
    <source>
        <dbReference type="EMBL" id="CAD8165755.1"/>
    </source>
</evidence>
<evidence type="ECO:0000313" key="8">
    <source>
        <dbReference type="Proteomes" id="UP000683925"/>
    </source>
</evidence>
<dbReference type="Pfam" id="PF01490">
    <property type="entry name" value="Aa_trans"/>
    <property type="match status" value="1"/>
</dbReference>
<protein>
    <recommendedName>
        <fullName evidence="6">Amino acid transporter transmembrane domain-containing protein</fullName>
    </recommendedName>
</protein>
<dbReference type="PANTHER" id="PTHR22950">
    <property type="entry name" value="AMINO ACID TRANSPORTER"/>
    <property type="match status" value="1"/>
</dbReference>
<evidence type="ECO:0000256" key="3">
    <source>
        <dbReference type="ARBA" id="ARBA00022989"/>
    </source>
</evidence>
<proteinExistence type="predicted"/>
<keyword evidence="4 5" id="KW-0472">Membrane</keyword>
<feature type="transmembrane region" description="Helical" evidence="5">
    <location>
        <begin position="127"/>
        <end position="147"/>
    </location>
</feature>
<evidence type="ECO:0000256" key="2">
    <source>
        <dbReference type="ARBA" id="ARBA00022692"/>
    </source>
</evidence>
<dbReference type="OMA" id="NGCAQKY"/>
<evidence type="ECO:0000256" key="1">
    <source>
        <dbReference type="ARBA" id="ARBA00004141"/>
    </source>
</evidence>
<evidence type="ECO:0000256" key="5">
    <source>
        <dbReference type="SAM" id="Phobius"/>
    </source>
</evidence>
<reference evidence="7" key="1">
    <citation type="submission" date="2021-01" db="EMBL/GenBank/DDBJ databases">
        <authorList>
            <consortium name="Genoscope - CEA"/>
            <person name="William W."/>
        </authorList>
    </citation>
    <scope>NUCLEOTIDE SEQUENCE</scope>
</reference>
<dbReference type="AlphaFoldDB" id="A0A8S1UMI5"/>
<dbReference type="EMBL" id="CAJJDP010000047">
    <property type="protein sequence ID" value="CAD8165755.1"/>
    <property type="molecule type" value="Genomic_DNA"/>
</dbReference>
<feature type="transmembrane region" description="Helical" evidence="5">
    <location>
        <begin position="192"/>
        <end position="214"/>
    </location>
</feature>
<dbReference type="Proteomes" id="UP000683925">
    <property type="component" value="Unassembled WGS sequence"/>
</dbReference>
<name>A0A8S1UMI5_PAROT</name>
<dbReference type="OrthoDB" id="1684102at2759"/>
<evidence type="ECO:0000256" key="4">
    <source>
        <dbReference type="ARBA" id="ARBA00023136"/>
    </source>
</evidence>
<comment type="subcellular location">
    <subcellularLocation>
        <location evidence="1">Membrane</location>
        <topology evidence="1">Multi-pass membrane protein</topology>
    </subcellularLocation>
</comment>
<feature type="transmembrane region" description="Helical" evidence="5">
    <location>
        <begin position="365"/>
        <end position="383"/>
    </location>
</feature>
<gene>
    <name evidence="7" type="ORF">POCTA_138.1.T0470108</name>
</gene>
<keyword evidence="2 5" id="KW-0812">Transmembrane</keyword>
<dbReference type="InterPro" id="IPR013057">
    <property type="entry name" value="AA_transpt_TM"/>
</dbReference>
<feature type="transmembrane region" description="Helical" evidence="5">
    <location>
        <begin position="91"/>
        <end position="115"/>
    </location>
</feature>
<dbReference type="GO" id="GO:0016020">
    <property type="term" value="C:membrane"/>
    <property type="evidence" value="ECO:0007669"/>
    <property type="project" value="UniProtKB-SubCell"/>
</dbReference>
<feature type="domain" description="Amino acid transporter transmembrane" evidence="6">
    <location>
        <begin position="14"/>
        <end position="381"/>
    </location>
</feature>
<feature type="transmembrane region" description="Helical" evidence="5">
    <location>
        <begin position="159"/>
        <end position="180"/>
    </location>
</feature>
<feature type="transmembrane region" description="Helical" evidence="5">
    <location>
        <begin position="268"/>
        <end position="290"/>
    </location>
</feature>
<dbReference type="GO" id="GO:0015179">
    <property type="term" value="F:L-amino acid transmembrane transporter activity"/>
    <property type="evidence" value="ECO:0007669"/>
    <property type="project" value="TreeGrafter"/>
</dbReference>
<accession>A0A8S1UMI5</accession>